<feature type="transmembrane region" description="Helical" evidence="2">
    <location>
        <begin position="498"/>
        <end position="514"/>
    </location>
</feature>
<feature type="transmembrane region" description="Helical" evidence="2">
    <location>
        <begin position="336"/>
        <end position="358"/>
    </location>
</feature>
<dbReference type="Proteomes" id="UP001347146">
    <property type="component" value="Unassembled WGS sequence"/>
</dbReference>
<feature type="compositionally biased region" description="Pro residues" evidence="1">
    <location>
        <begin position="7"/>
        <end position="20"/>
    </location>
</feature>
<feature type="transmembrane region" description="Helical" evidence="2">
    <location>
        <begin position="105"/>
        <end position="123"/>
    </location>
</feature>
<feature type="transmembrane region" description="Helical" evidence="2">
    <location>
        <begin position="32"/>
        <end position="55"/>
    </location>
</feature>
<keyword evidence="2" id="KW-0472">Membrane</keyword>
<dbReference type="RefSeq" id="WP_330436495.1">
    <property type="nucleotide sequence ID" value="NZ_JAZDUF010000011.1"/>
</dbReference>
<evidence type="ECO:0000256" key="2">
    <source>
        <dbReference type="SAM" id="Phobius"/>
    </source>
</evidence>
<sequence length="532" mass="55147">MSTTTDPAPPTGPSSPPAPLTIPWWTRGDTNAFFGLGFNILVNVLTLTGLMIAVVQVPAGAVLGTVLPALGVALILGNLYYTFLARRLAKRENRTDVTALPYGPSVPHMFIVVFVVMLPVFLASGDAMQAWEAGLAWAFMIGVIVMIGAFIGPYVRKLTPRAAMLGTLAGISITFISMRPAAQMWEVAWIGLPVLAIILIGFFTDVKLPGNIPVGLAALLVGTAIGWIGGYMSVPDLEQAVSDIAIGIPDQRFDMLFSGLGDLAPLLGTAIPLGVYNFTEAMSNVESAAAAGDNYNLRSVLLADGAGACVGAAFGSPFPPAVYIGHPGWKDAGGRASYSLASGAVIGVLCFVGLFGVLEALLPVPAIVPILLYIGLLIGAQAFQAVPRIHAIAVVAAILPNLAEWGRGMIDNALSAAGTTAEEVGAEALGNAGLVYEGLKTLGEGAVLVGLVLGTIVTFILDKKFHFAAIACGVGAVMSFIGLIHAPEVSWAASPEVSLGYVLFGVVCIAYWFLPNARTPRTVDEADVVAGH</sequence>
<comment type="caution">
    <text evidence="3">The sequence shown here is derived from an EMBL/GenBank/DDBJ whole genome shotgun (WGS) entry which is preliminary data.</text>
</comment>
<keyword evidence="2" id="KW-1133">Transmembrane helix</keyword>
<keyword evidence="4" id="KW-1185">Reference proteome</keyword>
<evidence type="ECO:0000256" key="1">
    <source>
        <dbReference type="SAM" id="MobiDB-lite"/>
    </source>
</evidence>
<accession>A0ABU7MJW0</accession>
<feature type="transmembrane region" description="Helical" evidence="2">
    <location>
        <begin position="162"/>
        <end position="181"/>
    </location>
</feature>
<feature type="transmembrane region" description="Helical" evidence="2">
    <location>
        <begin position="468"/>
        <end position="486"/>
    </location>
</feature>
<gene>
    <name evidence="3" type="ORF">VZC37_23915</name>
</gene>
<feature type="transmembrane region" description="Helical" evidence="2">
    <location>
        <begin position="187"/>
        <end position="204"/>
    </location>
</feature>
<organism evidence="3 4">
    <name type="scientific">Gordonia sesuvii</name>
    <dbReference type="NCBI Taxonomy" id="3116777"/>
    <lineage>
        <taxon>Bacteria</taxon>
        <taxon>Bacillati</taxon>
        <taxon>Actinomycetota</taxon>
        <taxon>Actinomycetes</taxon>
        <taxon>Mycobacteriales</taxon>
        <taxon>Gordoniaceae</taxon>
        <taxon>Gordonia</taxon>
    </lineage>
</organism>
<proteinExistence type="predicted"/>
<name>A0ABU7MJW0_9ACTN</name>
<dbReference type="EMBL" id="JAZDUF010000011">
    <property type="protein sequence ID" value="MEE3853404.1"/>
    <property type="molecule type" value="Genomic_DNA"/>
</dbReference>
<feature type="transmembrane region" description="Helical" evidence="2">
    <location>
        <begin position="61"/>
        <end position="84"/>
    </location>
</feature>
<feature type="transmembrane region" description="Helical" evidence="2">
    <location>
        <begin position="135"/>
        <end position="155"/>
    </location>
</feature>
<evidence type="ECO:0000313" key="3">
    <source>
        <dbReference type="EMBL" id="MEE3853404.1"/>
    </source>
</evidence>
<reference evidence="3 4" key="1">
    <citation type="submission" date="2024-01" db="EMBL/GenBank/DDBJ databases">
        <title>Draft genome sequence of Gordonia sp. LSe1-13.</title>
        <authorList>
            <person name="Suphannarot A."/>
            <person name="Mingma R."/>
        </authorList>
    </citation>
    <scope>NUCLEOTIDE SEQUENCE [LARGE SCALE GENOMIC DNA]</scope>
    <source>
        <strain evidence="3 4">LSe1-13</strain>
    </source>
</reference>
<feature type="region of interest" description="Disordered" evidence="1">
    <location>
        <begin position="1"/>
        <end position="20"/>
    </location>
</feature>
<feature type="transmembrane region" description="Helical" evidence="2">
    <location>
        <begin position="216"/>
        <end position="234"/>
    </location>
</feature>
<feature type="transmembrane region" description="Helical" evidence="2">
    <location>
        <begin position="370"/>
        <end position="399"/>
    </location>
</feature>
<feature type="transmembrane region" description="Helical" evidence="2">
    <location>
        <begin position="442"/>
        <end position="461"/>
    </location>
</feature>
<protein>
    <submittedName>
        <fullName evidence="3">Regulator</fullName>
    </submittedName>
</protein>
<evidence type="ECO:0000313" key="4">
    <source>
        <dbReference type="Proteomes" id="UP001347146"/>
    </source>
</evidence>
<dbReference type="PANTHER" id="PTHR31610:SF0">
    <property type="entry name" value="SLC26A_SULP TRANSPORTER DOMAIN-CONTAINING PROTEIN"/>
    <property type="match status" value="1"/>
</dbReference>
<keyword evidence="2" id="KW-0812">Transmembrane</keyword>
<dbReference type="PANTHER" id="PTHR31610">
    <property type="entry name" value="SLR0360 PROTEIN"/>
    <property type="match status" value="1"/>
</dbReference>